<dbReference type="AlphaFoldDB" id="A0AAN4UT39"/>
<comment type="similarity">
    <text evidence="2 5">Belongs to the class-IV pyridoxal-phosphate-dependent aminotransferase family.</text>
</comment>
<evidence type="ECO:0000256" key="3">
    <source>
        <dbReference type="ARBA" id="ARBA00014472"/>
    </source>
</evidence>
<dbReference type="NCBIfam" id="NF005731">
    <property type="entry name" value="PRK07546.1-5"/>
    <property type="match status" value="1"/>
</dbReference>
<dbReference type="PROSITE" id="PS00770">
    <property type="entry name" value="AA_TRANSFER_CLASS_4"/>
    <property type="match status" value="1"/>
</dbReference>
<reference evidence="7" key="1">
    <citation type="journal article" date="2014" name="Int. J. Syst. Evol. Microbiol.">
        <title>Complete genome sequence of Corynebacterium casei LMG S-19264T (=DSM 44701T), isolated from a smear-ripened cheese.</title>
        <authorList>
            <consortium name="US DOE Joint Genome Institute (JGI-PGF)"/>
            <person name="Walter F."/>
            <person name="Albersmeier A."/>
            <person name="Kalinowski J."/>
            <person name="Ruckert C."/>
        </authorList>
    </citation>
    <scope>NUCLEOTIDE SEQUENCE</scope>
    <source>
        <strain evidence="7">CGMCC 1.10859</strain>
    </source>
</reference>
<evidence type="ECO:0000313" key="8">
    <source>
        <dbReference type="EMBL" id="SDX34290.1"/>
    </source>
</evidence>
<dbReference type="SUPFAM" id="SSF56752">
    <property type="entry name" value="D-aminoacid aminotransferase-like PLP-dependent enzymes"/>
    <property type="match status" value="1"/>
</dbReference>
<dbReference type="InterPro" id="IPR001544">
    <property type="entry name" value="Aminotrans_IV"/>
</dbReference>
<evidence type="ECO:0000256" key="1">
    <source>
        <dbReference type="ARBA" id="ARBA00001933"/>
    </source>
</evidence>
<comment type="caution">
    <text evidence="7">The sequence shown here is derived from an EMBL/GenBank/DDBJ whole genome shotgun (WGS) entry which is preliminary data.</text>
</comment>
<dbReference type="InterPro" id="IPR043132">
    <property type="entry name" value="BCAT-like_C"/>
</dbReference>
<dbReference type="NCBIfam" id="NF005729">
    <property type="entry name" value="PRK07546.1-3"/>
    <property type="match status" value="1"/>
</dbReference>
<dbReference type="EMBL" id="FNOB01000014">
    <property type="protein sequence ID" value="SDX34290.1"/>
    <property type="molecule type" value="Genomic_DNA"/>
</dbReference>
<dbReference type="Gene3D" id="3.20.10.10">
    <property type="entry name" value="D-amino Acid Aminotransferase, subunit A, domain 2"/>
    <property type="match status" value="1"/>
</dbReference>
<comment type="cofactor">
    <cofactor evidence="1 6">
        <name>pyridoxal 5'-phosphate</name>
        <dbReference type="ChEBI" id="CHEBI:597326"/>
    </cofactor>
</comment>
<dbReference type="EMBL" id="BNAB01000014">
    <property type="protein sequence ID" value="GHE04010.1"/>
    <property type="molecule type" value="Genomic_DNA"/>
</dbReference>
<evidence type="ECO:0000313" key="9">
    <source>
        <dbReference type="Proteomes" id="UP000199541"/>
    </source>
</evidence>
<dbReference type="InterPro" id="IPR036038">
    <property type="entry name" value="Aminotransferase-like"/>
</dbReference>
<dbReference type="GO" id="GO:0016829">
    <property type="term" value="F:lyase activity"/>
    <property type="evidence" value="ECO:0007669"/>
    <property type="project" value="UniProtKB-KW"/>
</dbReference>
<evidence type="ECO:0000256" key="5">
    <source>
        <dbReference type="RuleBase" id="RU004106"/>
    </source>
</evidence>
<dbReference type="Proteomes" id="UP000199541">
    <property type="component" value="Unassembled WGS sequence"/>
</dbReference>
<dbReference type="Proteomes" id="UP000634647">
    <property type="component" value="Unassembled WGS sequence"/>
</dbReference>
<name>A0AAN4UT39_9RHOB</name>
<evidence type="ECO:0000256" key="4">
    <source>
        <dbReference type="ARBA" id="ARBA00022898"/>
    </source>
</evidence>
<protein>
    <recommendedName>
        <fullName evidence="3">Probable branched-chain-amino-acid aminotransferase</fullName>
    </recommendedName>
</protein>
<accession>A0AAN4UT39</accession>
<organism evidence="7 10">
    <name type="scientific">Allgaiera indica</name>
    <dbReference type="NCBI Taxonomy" id="765699"/>
    <lineage>
        <taxon>Bacteria</taxon>
        <taxon>Pseudomonadati</taxon>
        <taxon>Pseudomonadota</taxon>
        <taxon>Alphaproteobacteria</taxon>
        <taxon>Rhodobacterales</taxon>
        <taxon>Paracoccaceae</taxon>
        <taxon>Allgaiera</taxon>
    </lineage>
</organism>
<keyword evidence="9" id="KW-1185">Reference proteome</keyword>
<dbReference type="RefSeq" id="WP_051646345.1">
    <property type="nucleotide sequence ID" value="NZ_BNAB01000014.1"/>
</dbReference>
<keyword evidence="8" id="KW-0456">Lyase</keyword>
<sequence length="225" mass="24216">MEDAFRSLSDQELGELEIIETLRFDPGQGLVRCDLHLARMARSATAFGFPFDRGGALAALAEASGAGPLRLRLTLNRTGRFKLNSAVLAPDPPIWNFAIARDRLHAADPWLRHKTTRRSLYNRHRAELPPGVDEIVFCNHFGALCEGTISNIFVLRNGVLLTPDTGAGLLPGVLREQLLAQGKARPAGLTLADLASAEALFLGNSLRGLIPARLVSGPMPAPSAP</sequence>
<evidence type="ECO:0000313" key="10">
    <source>
        <dbReference type="Proteomes" id="UP000634647"/>
    </source>
</evidence>
<evidence type="ECO:0000313" key="7">
    <source>
        <dbReference type="EMBL" id="GHE04010.1"/>
    </source>
</evidence>
<reference evidence="8 9" key="2">
    <citation type="submission" date="2016-10" db="EMBL/GenBank/DDBJ databases">
        <authorList>
            <person name="Varghese N."/>
            <person name="Submissions S."/>
        </authorList>
    </citation>
    <scope>NUCLEOTIDE SEQUENCE [LARGE SCALE GENOMIC DNA]</scope>
    <source>
        <strain evidence="8 9">DSM 24802</strain>
    </source>
</reference>
<evidence type="ECO:0000256" key="2">
    <source>
        <dbReference type="ARBA" id="ARBA00009320"/>
    </source>
</evidence>
<reference evidence="7" key="3">
    <citation type="submission" date="2023-06" db="EMBL/GenBank/DDBJ databases">
        <authorList>
            <person name="Sun Q."/>
            <person name="Zhou Y."/>
        </authorList>
    </citation>
    <scope>NUCLEOTIDE SEQUENCE</scope>
    <source>
        <strain evidence="7">CGMCC 1.10859</strain>
    </source>
</reference>
<gene>
    <name evidence="7" type="ORF">GCM10008024_29490</name>
    <name evidence="8" type="ORF">SAMN05444006_11432</name>
</gene>
<dbReference type="Pfam" id="PF01063">
    <property type="entry name" value="Aminotran_4"/>
    <property type="match status" value="1"/>
</dbReference>
<proteinExistence type="inferred from homology"/>
<dbReference type="InterPro" id="IPR043131">
    <property type="entry name" value="BCAT-like_N"/>
</dbReference>
<keyword evidence="4 6" id="KW-0663">Pyridoxal phosphate</keyword>
<dbReference type="InterPro" id="IPR018300">
    <property type="entry name" value="Aminotrans_IV_CS"/>
</dbReference>
<evidence type="ECO:0000256" key="6">
    <source>
        <dbReference type="RuleBase" id="RU004516"/>
    </source>
</evidence>
<dbReference type="Gene3D" id="3.30.470.10">
    <property type="match status" value="1"/>
</dbReference>